<dbReference type="EMBL" id="GL636497">
    <property type="protein sequence ID" value="EFW16362.1"/>
    <property type="molecule type" value="Genomic_DNA"/>
</dbReference>
<accession>E9DAM6</accession>
<dbReference type="HOGENOM" id="CLU_2468895_0_0_1"/>
<dbReference type="AlphaFoldDB" id="E9DAM6"/>
<sequence>MAFGPGLHTIHRMRTLLSVMADRPAPPLEGNVLDDEVNYFSFDVYRDFGGMEVLWRMGMSGVADSARSGAPTMLLGTILTAWCSWGQQ</sequence>
<evidence type="ECO:0000313" key="2">
    <source>
        <dbReference type="Proteomes" id="UP000002497"/>
    </source>
</evidence>
<reference evidence="2" key="1">
    <citation type="journal article" date="2010" name="Genome Res.">
        <title>Population genomic sequencing of Coccidioides fungi reveals recent hybridization and transposon control.</title>
        <authorList>
            <person name="Neafsey D.E."/>
            <person name="Barker B.M."/>
            <person name="Sharpton T.J."/>
            <person name="Stajich J.E."/>
            <person name="Park D.J."/>
            <person name="Whiston E."/>
            <person name="Hung C.-Y."/>
            <person name="McMahan C."/>
            <person name="White J."/>
            <person name="Sykes S."/>
            <person name="Heiman D."/>
            <person name="Young S."/>
            <person name="Zeng Q."/>
            <person name="Abouelleil A."/>
            <person name="Aftuck L."/>
            <person name="Bessette D."/>
            <person name="Brown A."/>
            <person name="FitzGerald M."/>
            <person name="Lui A."/>
            <person name="Macdonald J.P."/>
            <person name="Priest M."/>
            <person name="Orbach M.J."/>
            <person name="Galgiani J.N."/>
            <person name="Kirkland T.N."/>
            <person name="Cole G.T."/>
            <person name="Birren B.W."/>
            <person name="Henn M.R."/>
            <person name="Taylor J.W."/>
            <person name="Rounsley S.D."/>
        </authorList>
    </citation>
    <scope>NUCLEOTIDE SEQUENCE [LARGE SCALE GENOMIC DNA]</scope>
    <source>
        <strain evidence="2">RMSCC 757 / Silveira</strain>
    </source>
</reference>
<keyword evidence="2" id="KW-1185">Reference proteome</keyword>
<protein>
    <submittedName>
        <fullName evidence="1">Uncharacterized protein</fullName>
    </submittedName>
</protein>
<name>E9DAM6_COCPS</name>
<gene>
    <name evidence="1" type="ORF">CPSG_06878</name>
</gene>
<proteinExistence type="predicted"/>
<dbReference type="Proteomes" id="UP000002497">
    <property type="component" value="Unassembled WGS sequence"/>
</dbReference>
<evidence type="ECO:0000313" key="1">
    <source>
        <dbReference type="EMBL" id="EFW16362.1"/>
    </source>
</evidence>
<organism evidence="2">
    <name type="scientific">Coccidioides posadasii (strain RMSCC 757 / Silveira)</name>
    <name type="common">Valley fever fungus</name>
    <dbReference type="NCBI Taxonomy" id="443226"/>
    <lineage>
        <taxon>Eukaryota</taxon>
        <taxon>Fungi</taxon>
        <taxon>Dikarya</taxon>
        <taxon>Ascomycota</taxon>
        <taxon>Pezizomycotina</taxon>
        <taxon>Eurotiomycetes</taxon>
        <taxon>Eurotiomycetidae</taxon>
        <taxon>Onygenales</taxon>
        <taxon>Onygenaceae</taxon>
        <taxon>Coccidioides</taxon>
    </lineage>
</organism>
<reference evidence="2" key="2">
    <citation type="submission" date="2010-03" db="EMBL/GenBank/DDBJ databases">
        <title>The genome sequence of Coccidioides posadasii strain Silveira.</title>
        <authorList>
            <consortium name="The Broad Institute Genome Sequencing Center for Infectious Disease"/>
            <person name="Neafsey D."/>
            <person name="Orbach M."/>
            <person name="Henn M.R."/>
            <person name="Cole G.T."/>
            <person name="Galgiani J."/>
            <person name="Gardner M.J."/>
            <person name="Kirkland T.N."/>
            <person name="Taylor J.W."/>
            <person name="Young S.K."/>
            <person name="Zeng Q."/>
            <person name="Koehrsen M."/>
            <person name="Alvarado L."/>
            <person name="Berlin A."/>
            <person name="Borenstein D."/>
            <person name="Chapman S.B."/>
            <person name="Chen Z."/>
            <person name="Engels R."/>
            <person name="Freedman E."/>
            <person name="Gellesch M."/>
            <person name="Goldberg J."/>
            <person name="Griggs A."/>
            <person name="Gujja S."/>
            <person name="Heilman E."/>
            <person name="Heiman D."/>
            <person name="Howarth C."/>
            <person name="Jen D."/>
            <person name="Larson L."/>
            <person name="Mehta T."/>
            <person name="Neiman D."/>
            <person name="Park D."/>
            <person name="Pearson M."/>
            <person name="Richards J."/>
            <person name="Roberts A."/>
            <person name="Saif S."/>
            <person name="Shea T."/>
            <person name="Shenoy N."/>
            <person name="Sisk P."/>
            <person name="Stolte C."/>
            <person name="Sykes S."/>
            <person name="Walk T."/>
            <person name="White J."/>
            <person name="Yandava C."/>
            <person name="Haas B."/>
            <person name="Nusbaum C."/>
            <person name="Birren B."/>
        </authorList>
    </citation>
    <scope>NUCLEOTIDE SEQUENCE [LARGE SCALE GENOMIC DNA]</scope>
    <source>
        <strain evidence="2">RMSCC 757 / Silveira</strain>
    </source>
</reference>
<dbReference type="VEuPathDB" id="FungiDB:CPSG_06878"/>